<dbReference type="Gene3D" id="1.20.5.4130">
    <property type="match status" value="1"/>
</dbReference>
<dbReference type="InterPro" id="IPR041118">
    <property type="entry name" value="Rx_N"/>
</dbReference>
<evidence type="ECO:0000256" key="3">
    <source>
        <dbReference type="ARBA" id="ARBA00022821"/>
    </source>
</evidence>
<dbReference type="PANTHER" id="PTHR36766:SF47">
    <property type="entry name" value="NB-ARC DOMAIN-CONTAINING PROTEIN"/>
    <property type="match status" value="1"/>
</dbReference>
<evidence type="ECO:0000256" key="4">
    <source>
        <dbReference type="ARBA" id="ARBA00022840"/>
    </source>
</evidence>
<keyword evidence="2" id="KW-0547">Nucleotide-binding</keyword>
<evidence type="ECO:0000256" key="5">
    <source>
        <dbReference type="SAM" id="Coils"/>
    </source>
</evidence>
<dbReference type="GO" id="GO:0005524">
    <property type="term" value="F:ATP binding"/>
    <property type="evidence" value="ECO:0007669"/>
    <property type="project" value="UniProtKB-KW"/>
</dbReference>
<keyword evidence="5" id="KW-0175">Coiled coil</keyword>
<evidence type="ECO:0000313" key="7">
    <source>
        <dbReference type="EMBL" id="KAF9664100.1"/>
    </source>
</evidence>
<dbReference type="OrthoDB" id="1933539at2759"/>
<evidence type="ECO:0000256" key="2">
    <source>
        <dbReference type="ARBA" id="ARBA00022741"/>
    </source>
</evidence>
<name>A0A835MFF2_9ROSI</name>
<proteinExistence type="predicted"/>
<dbReference type="GO" id="GO:0006952">
    <property type="term" value="P:defense response"/>
    <property type="evidence" value="ECO:0007669"/>
    <property type="project" value="UniProtKB-KW"/>
</dbReference>
<evidence type="ECO:0000256" key="1">
    <source>
        <dbReference type="ARBA" id="ARBA00022737"/>
    </source>
</evidence>
<evidence type="ECO:0000259" key="6">
    <source>
        <dbReference type="Pfam" id="PF18052"/>
    </source>
</evidence>
<dbReference type="AlphaFoldDB" id="A0A835MFF2"/>
<dbReference type="InterPro" id="IPR038005">
    <property type="entry name" value="RX-like_CC"/>
</dbReference>
<dbReference type="CDD" id="cd14798">
    <property type="entry name" value="RX-CC_like"/>
    <property type="match status" value="1"/>
</dbReference>
<accession>A0A835MFF2</accession>
<evidence type="ECO:0000313" key="8">
    <source>
        <dbReference type="Proteomes" id="UP000657918"/>
    </source>
</evidence>
<dbReference type="Pfam" id="PF18052">
    <property type="entry name" value="Rx_N"/>
    <property type="match status" value="1"/>
</dbReference>
<dbReference type="Proteomes" id="UP000657918">
    <property type="component" value="Unassembled WGS sequence"/>
</dbReference>
<dbReference type="PANTHER" id="PTHR36766">
    <property type="entry name" value="PLANT BROAD-SPECTRUM MILDEW RESISTANCE PROTEIN RPW8"/>
    <property type="match status" value="1"/>
</dbReference>
<feature type="coiled-coil region" evidence="5">
    <location>
        <begin position="28"/>
        <end position="55"/>
    </location>
</feature>
<dbReference type="EMBL" id="JADGMS010000017">
    <property type="protein sequence ID" value="KAF9664100.1"/>
    <property type="molecule type" value="Genomic_DNA"/>
</dbReference>
<keyword evidence="4" id="KW-0067">ATP-binding</keyword>
<keyword evidence="3" id="KW-0611">Plant defense</keyword>
<organism evidence="7 8">
    <name type="scientific">Salix dunnii</name>
    <dbReference type="NCBI Taxonomy" id="1413687"/>
    <lineage>
        <taxon>Eukaryota</taxon>
        <taxon>Viridiplantae</taxon>
        <taxon>Streptophyta</taxon>
        <taxon>Embryophyta</taxon>
        <taxon>Tracheophyta</taxon>
        <taxon>Spermatophyta</taxon>
        <taxon>Magnoliopsida</taxon>
        <taxon>eudicotyledons</taxon>
        <taxon>Gunneridae</taxon>
        <taxon>Pentapetalae</taxon>
        <taxon>rosids</taxon>
        <taxon>fabids</taxon>
        <taxon>Malpighiales</taxon>
        <taxon>Salicaceae</taxon>
        <taxon>Saliceae</taxon>
        <taxon>Salix</taxon>
    </lineage>
</organism>
<comment type="caution">
    <text evidence="7">The sequence shown here is derived from an EMBL/GenBank/DDBJ whole genome shotgun (WGS) entry which is preliminary data.</text>
</comment>
<reference evidence="7 8" key="1">
    <citation type="submission" date="2020-10" db="EMBL/GenBank/DDBJ databases">
        <title>Plant Genome Project.</title>
        <authorList>
            <person name="Zhang R.-G."/>
        </authorList>
    </citation>
    <scope>NUCLEOTIDE SEQUENCE [LARGE SCALE GENOMIC DNA]</scope>
    <source>
        <strain evidence="7">FAFU-HL-1</strain>
        <tissue evidence="7">Leaf</tissue>
    </source>
</reference>
<gene>
    <name evidence="7" type="ORF">SADUNF_Sadunf17G0121100</name>
</gene>
<keyword evidence="1" id="KW-0677">Repeat</keyword>
<feature type="domain" description="Disease resistance N-terminal" evidence="6">
    <location>
        <begin position="10"/>
        <end position="97"/>
    </location>
</feature>
<sequence>MADAIVSALVSAITGNLSSSILQELGLAESIKTDLEHLERKLRITQAVLQDAEVKQWKNKAIKVWLGHLKDAAYDGVDLLDKFAIEAQWHQQPRDFKNRVRSLFSINHNPLVFRQRMVHKLKSVREKIDAIFMERQEFRLEEAVEIEAESFDWRQTW</sequence>
<protein>
    <recommendedName>
        <fullName evidence="6">Disease resistance N-terminal domain-containing protein</fullName>
    </recommendedName>
</protein>
<keyword evidence="8" id="KW-1185">Reference proteome</keyword>